<evidence type="ECO:0000256" key="1">
    <source>
        <dbReference type="SAM" id="Phobius"/>
    </source>
</evidence>
<dbReference type="RefSeq" id="WP_350413188.1">
    <property type="nucleotide sequence ID" value="NZ_JBEOKT010000014.1"/>
</dbReference>
<comment type="caution">
    <text evidence="2">The sequence shown here is derived from an EMBL/GenBank/DDBJ whole genome shotgun (WGS) entry which is preliminary data.</text>
</comment>
<dbReference type="Proteomes" id="UP001476807">
    <property type="component" value="Unassembled WGS sequence"/>
</dbReference>
<keyword evidence="3" id="KW-1185">Reference proteome</keyword>
<evidence type="ECO:0000313" key="3">
    <source>
        <dbReference type="Proteomes" id="UP001476807"/>
    </source>
</evidence>
<sequence length="58" mass="6685">MKNNYIHLLLSLLFIFFSLTLSGCDFVGDVLEFGFWVALIIIAIVVGIIYFIVKLFRK</sequence>
<keyword evidence="1" id="KW-1133">Transmembrane helix</keyword>
<dbReference type="EMBL" id="JBEOKT010000014">
    <property type="protein sequence ID" value="MER2998735.1"/>
    <property type="molecule type" value="Genomic_DNA"/>
</dbReference>
<organism evidence="2 3">
    <name type="scientific">Pontibacter populi</name>
    <dbReference type="NCBI Taxonomy" id="890055"/>
    <lineage>
        <taxon>Bacteria</taxon>
        <taxon>Pseudomonadati</taxon>
        <taxon>Bacteroidota</taxon>
        <taxon>Cytophagia</taxon>
        <taxon>Cytophagales</taxon>
        <taxon>Hymenobacteraceae</taxon>
        <taxon>Pontibacter</taxon>
    </lineage>
</organism>
<keyword evidence="1" id="KW-0472">Membrane</keyword>
<evidence type="ECO:0008006" key="4">
    <source>
        <dbReference type="Google" id="ProtNLM"/>
    </source>
</evidence>
<feature type="transmembrane region" description="Helical" evidence="1">
    <location>
        <begin position="33"/>
        <end position="53"/>
    </location>
</feature>
<proteinExistence type="predicted"/>
<name>A0ABV1RWF1_9BACT</name>
<keyword evidence="1" id="KW-0812">Transmembrane</keyword>
<evidence type="ECO:0000313" key="2">
    <source>
        <dbReference type="EMBL" id="MER2998735.1"/>
    </source>
</evidence>
<reference evidence="2 3" key="1">
    <citation type="submission" date="2024-06" db="EMBL/GenBank/DDBJ databases">
        <title>Pontibacter populi HYL7-15.</title>
        <authorList>
            <person name="Kim M.K."/>
        </authorList>
    </citation>
    <scope>NUCLEOTIDE SEQUENCE [LARGE SCALE GENOMIC DNA]</scope>
    <source>
        <strain evidence="2 3">HYL7-15</strain>
    </source>
</reference>
<protein>
    <recommendedName>
        <fullName evidence="4">Phosphatidate cytidylyltransferase</fullName>
    </recommendedName>
</protein>
<gene>
    <name evidence="2" type="ORF">ABS362_14360</name>
</gene>
<accession>A0ABV1RWF1</accession>
<dbReference type="PROSITE" id="PS51257">
    <property type="entry name" value="PROKAR_LIPOPROTEIN"/>
    <property type="match status" value="1"/>
</dbReference>